<proteinExistence type="predicted"/>
<protein>
    <submittedName>
        <fullName evidence="2">Uncharacterized protein</fullName>
    </submittedName>
</protein>
<dbReference type="EMBL" id="JACHEK010000014">
    <property type="protein sequence ID" value="MBB6147368.1"/>
    <property type="molecule type" value="Genomic_DNA"/>
</dbReference>
<name>A0A841K9Y1_9BACT</name>
<dbReference type="RefSeq" id="WP_156186129.1">
    <property type="nucleotide sequence ID" value="NZ_JACHEK010000014.1"/>
</dbReference>
<feature type="compositionally biased region" description="Polar residues" evidence="1">
    <location>
        <begin position="7"/>
        <end position="16"/>
    </location>
</feature>
<gene>
    <name evidence="2" type="ORF">HNQ77_005364</name>
</gene>
<feature type="region of interest" description="Disordered" evidence="1">
    <location>
        <begin position="1"/>
        <end position="30"/>
    </location>
</feature>
<organism evidence="2 3">
    <name type="scientific">Silvibacterium bohemicum</name>
    <dbReference type="NCBI Taxonomy" id="1577686"/>
    <lineage>
        <taxon>Bacteria</taxon>
        <taxon>Pseudomonadati</taxon>
        <taxon>Acidobacteriota</taxon>
        <taxon>Terriglobia</taxon>
        <taxon>Terriglobales</taxon>
        <taxon>Acidobacteriaceae</taxon>
        <taxon>Silvibacterium</taxon>
    </lineage>
</organism>
<evidence type="ECO:0000313" key="3">
    <source>
        <dbReference type="Proteomes" id="UP000538666"/>
    </source>
</evidence>
<evidence type="ECO:0000256" key="1">
    <source>
        <dbReference type="SAM" id="MobiDB-lite"/>
    </source>
</evidence>
<dbReference type="Proteomes" id="UP000538666">
    <property type="component" value="Unassembled WGS sequence"/>
</dbReference>
<reference evidence="2 3" key="1">
    <citation type="submission" date="2020-08" db="EMBL/GenBank/DDBJ databases">
        <title>Genomic Encyclopedia of Type Strains, Phase IV (KMG-IV): sequencing the most valuable type-strain genomes for metagenomic binning, comparative biology and taxonomic classification.</title>
        <authorList>
            <person name="Goeker M."/>
        </authorList>
    </citation>
    <scope>NUCLEOTIDE SEQUENCE [LARGE SCALE GENOMIC DNA]</scope>
    <source>
        <strain evidence="2 3">DSM 103733</strain>
    </source>
</reference>
<comment type="caution">
    <text evidence="2">The sequence shown here is derived from an EMBL/GenBank/DDBJ whole genome shotgun (WGS) entry which is preliminary data.</text>
</comment>
<dbReference type="AlphaFoldDB" id="A0A841K9Y1"/>
<evidence type="ECO:0000313" key="2">
    <source>
        <dbReference type="EMBL" id="MBB6147368.1"/>
    </source>
</evidence>
<accession>A0A841K9Y1</accession>
<keyword evidence="3" id="KW-1185">Reference proteome</keyword>
<sequence length="68" mass="7750">MPEPEKTSNNGSNNTRRPIRGNETEKTRRRGLTMIIQAGESDDGAIREFINDCLVPILAERFMSEQEK</sequence>